<dbReference type="WBParaSite" id="TCNE_0000637501-mRNA-1">
    <property type="protein sequence ID" value="TCNE_0000637501-mRNA-1"/>
    <property type="gene ID" value="TCNE_0000637501"/>
</dbReference>
<evidence type="ECO:0000256" key="6">
    <source>
        <dbReference type="ARBA" id="ARBA00023163"/>
    </source>
</evidence>
<dbReference type="InterPro" id="IPR013088">
    <property type="entry name" value="Znf_NHR/GATA"/>
</dbReference>
<evidence type="ECO:0000256" key="1">
    <source>
        <dbReference type="ARBA" id="ARBA00022723"/>
    </source>
</evidence>
<dbReference type="AlphaFoldDB" id="A0A183UD05"/>
<evidence type="ECO:0000256" key="4">
    <source>
        <dbReference type="ARBA" id="ARBA00023015"/>
    </source>
</evidence>
<evidence type="ECO:0000256" key="2">
    <source>
        <dbReference type="ARBA" id="ARBA00022771"/>
    </source>
</evidence>
<keyword evidence="1" id="KW-0479">Metal-binding</keyword>
<feature type="domain" description="Nuclear receptor" evidence="9">
    <location>
        <begin position="74"/>
        <end position="115"/>
    </location>
</feature>
<organism evidence="11 12">
    <name type="scientific">Toxocara canis</name>
    <name type="common">Canine roundworm</name>
    <dbReference type="NCBI Taxonomy" id="6265"/>
    <lineage>
        <taxon>Eukaryota</taxon>
        <taxon>Metazoa</taxon>
        <taxon>Ecdysozoa</taxon>
        <taxon>Nematoda</taxon>
        <taxon>Chromadorea</taxon>
        <taxon>Rhabditida</taxon>
        <taxon>Spirurina</taxon>
        <taxon>Ascaridomorpha</taxon>
        <taxon>Ascaridoidea</taxon>
        <taxon>Toxocaridae</taxon>
        <taxon>Toxocara</taxon>
    </lineage>
</organism>
<dbReference type="SMART" id="SM00399">
    <property type="entry name" value="ZnF_C4"/>
    <property type="match status" value="1"/>
</dbReference>
<dbReference type="Gene3D" id="3.30.50.10">
    <property type="entry name" value="Erythroid Transcription Factor GATA-1, subunit A"/>
    <property type="match status" value="1"/>
</dbReference>
<evidence type="ECO:0000256" key="7">
    <source>
        <dbReference type="ARBA" id="ARBA00023170"/>
    </source>
</evidence>
<keyword evidence="7" id="KW-0675">Receptor</keyword>
<evidence type="ECO:0000256" key="5">
    <source>
        <dbReference type="ARBA" id="ARBA00023125"/>
    </source>
</evidence>
<keyword evidence="6" id="KW-0804">Transcription</keyword>
<accession>A0A183UD05</accession>
<proteinExistence type="predicted"/>
<evidence type="ECO:0000313" key="11">
    <source>
        <dbReference type="Proteomes" id="UP000050794"/>
    </source>
</evidence>
<evidence type="ECO:0000259" key="9">
    <source>
        <dbReference type="SMART" id="SM00399"/>
    </source>
</evidence>
<gene>
    <name evidence="10" type="ORF">TCNE_LOCUS6375</name>
</gene>
<sequence>MRRSNVILTNDNLGQWTWEKGCAWYVEIGRRASITVLWRVMAVKVSSGVPYVQDKPIRVDLCKNAASIKRCSSHSLCSCHYDIGNAIKDSCFADQRNACRYCRFQRCLDVGMEPDGILFPI</sequence>
<keyword evidence="3" id="KW-0862">Zinc</keyword>
<keyword evidence="5" id="KW-0238">DNA-binding</keyword>
<dbReference type="GO" id="GO:0003700">
    <property type="term" value="F:DNA-binding transcription factor activity"/>
    <property type="evidence" value="ECO:0007669"/>
    <property type="project" value="InterPro"/>
</dbReference>
<reference evidence="10 11" key="2">
    <citation type="submission" date="2018-11" db="EMBL/GenBank/DDBJ databases">
        <authorList>
            <consortium name="Pathogen Informatics"/>
        </authorList>
    </citation>
    <scope>NUCLEOTIDE SEQUENCE [LARGE SCALE GENOMIC DNA]</scope>
</reference>
<dbReference type="EMBL" id="UYWY01019483">
    <property type="protein sequence ID" value="VDM37690.1"/>
    <property type="molecule type" value="Genomic_DNA"/>
</dbReference>
<keyword evidence="4" id="KW-0805">Transcription regulation</keyword>
<keyword evidence="11" id="KW-1185">Reference proteome</keyword>
<dbReference type="SUPFAM" id="SSF57716">
    <property type="entry name" value="Glucocorticoid receptor-like (DNA-binding domain)"/>
    <property type="match status" value="1"/>
</dbReference>
<dbReference type="InterPro" id="IPR001628">
    <property type="entry name" value="Znf_hrmn_rcpt"/>
</dbReference>
<dbReference type="Proteomes" id="UP000050794">
    <property type="component" value="Unassembled WGS sequence"/>
</dbReference>
<protein>
    <submittedName>
        <fullName evidence="12">Nuclear receptor domain-containing protein</fullName>
    </submittedName>
</protein>
<dbReference type="Pfam" id="PF00105">
    <property type="entry name" value="zf-C4"/>
    <property type="match status" value="1"/>
</dbReference>
<evidence type="ECO:0000313" key="12">
    <source>
        <dbReference type="WBParaSite" id="TCNE_0000637501-mRNA-1"/>
    </source>
</evidence>
<dbReference type="GO" id="GO:0008270">
    <property type="term" value="F:zinc ion binding"/>
    <property type="evidence" value="ECO:0007669"/>
    <property type="project" value="UniProtKB-KW"/>
</dbReference>
<evidence type="ECO:0000313" key="10">
    <source>
        <dbReference type="EMBL" id="VDM37690.1"/>
    </source>
</evidence>
<evidence type="ECO:0000256" key="8">
    <source>
        <dbReference type="ARBA" id="ARBA00023242"/>
    </source>
</evidence>
<name>A0A183UD05_TOXCA</name>
<keyword evidence="8" id="KW-0539">Nucleus</keyword>
<reference evidence="12" key="1">
    <citation type="submission" date="2016-06" db="UniProtKB">
        <authorList>
            <consortium name="WormBaseParasite"/>
        </authorList>
    </citation>
    <scope>IDENTIFICATION</scope>
</reference>
<keyword evidence="2" id="KW-0863">Zinc-finger</keyword>
<dbReference type="GO" id="GO:0043565">
    <property type="term" value="F:sequence-specific DNA binding"/>
    <property type="evidence" value="ECO:0007669"/>
    <property type="project" value="InterPro"/>
</dbReference>
<evidence type="ECO:0000256" key="3">
    <source>
        <dbReference type="ARBA" id="ARBA00022833"/>
    </source>
</evidence>